<dbReference type="EMBL" id="KL367509">
    <property type="protein sequence ID" value="KFD67994.1"/>
    <property type="molecule type" value="Genomic_DNA"/>
</dbReference>
<dbReference type="Proteomes" id="UP000030764">
    <property type="component" value="Unassembled WGS sequence"/>
</dbReference>
<organism evidence="2">
    <name type="scientific">Trichuris suis</name>
    <name type="common">pig whipworm</name>
    <dbReference type="NCBI Taxonomy" id="68888"/>
    <lineage>
        <taxon>Eukaryota</taxon>
        <taxon>Metazoa</taxon>
        <taxon>Ecdysozoa</taxon>
        <taxon>Nematoda</taxon>
        <taxon>Enoplea</taxon>
        <taxon>Dorylaimia</taxon>
        <taxon>Trichinellida</taxon>
        <taxon>Trichuridae</taxon>
        <taxon>Trichuris</taxon>
    </lineage>
</organism>
<evidence type="ECO:0000313" key="3">
    <source>
        <dbReference type="Proteomes" id="UP000030764"/>
    </source>
</evidence>
<accession>A0A085NEU8</accession>
<name>A0A085NEU8_9BILA</name>
<reference evidence="2 3" key="1">
    <citation type="journal article" date="2014" name="Nat. Genet.">
        <title>Genome and transcriptome of the porcine whipworm Trichuris suis.</title>
        <authorList>
            <person name="Jex A.R."/>
            <person name="Nejsum P."/>
            <person name="Schwarz E.M."/>
            <person name="Hu L."/>
            <person name="Young N.D."/>
            <person name="Hall R.S."/>
            <person name="Korhonen P.K."/>
            <person name="Liao S."/>
            <person name="Thamsborg S."/>
            <person name="Xia J."/>
            <person name="Xu P."/>
            <person name="Wang S."/>
            <person name="Scheerlinck J.P."/>
            <person name="Hofmann A."/>
            <person name="Sternberg P.W."/>
            <person name="Wang J."/>
            <person name="Gasser R.B."/>
        </authorList>
    </citation>
    <scope>NUCLEOTIDE SEQUENCE [LARGE SCALE GENOMIC DNA]</scope>
    <source>
        <strain evidence="2">DCEP-RM93F</strain>
        <strain evidence="1">DCEP-RM93M</strain>
    </source>
</reference>
<dbReference type="Proteomes" id="UP000030758">
    <property type="component" value="Unassembled WGS sequence"/>
</dbReference>
<evidence type="ECO:0000313" key="1">
    <source>
        <dbReference type="EMBL" id="KFD47923.1"/>
    </source>
</evidence>
<protein>
    <submittedName>
        <fullName evidence="2">Uncharacterized protein</fullName>
    </submittedName>
</protein>
<evidence type="ECO:0000313" key="2">
    <source>
        <dbReference type="EMBL" id="KFD67994.1"/>
    </source>
</evidence>
<gene>
    <name evidence="1" type="ORF">M513_11214</name>
    <name evidence="2" type="ORF">M514_11214</name>
</gene>
<dbReference type="EMBL" id="KL363310">
    <property type="protein sequence ID" value="KFD47923.1"/>
    <property type="molecule type" value="Genomic_DNA"/>
</dbReference>
<proteinExistence type="predicted"/>
<sequence>MDRYKPTDAMIHFSRTVKFDEERYVAKLPRKADFVDLPNTCEEAKETLFQTEEFYQIETEVDVRRSHGRVPVEWLN</sequence>
<keyword evidence="3" id="KW-1185">Reference proteome</keyword>
<dbReference type="AlphaFoldDB" id="A0A085NEU8"/>